<dbReference type="PROSITE" id="PS00627">
    <property type="entry name" value="GHMP_KINASES_ATP"/>
    <property type="match status" value="1"/>
</dbReference>
<evidence type="ECO:0000256" key="13">
    <source>
        <dbReference type="HAMAP-Rule" id="MF_00384"/>
    </source>
</evidence>
<dbReference type="Proteomes" id="UP001183176">
    <property type="component" value="Unassembled WGS sequence"/>
</dbReference>
<keyword evidence="10 13" id="KW-0067">ATP-binding</keyword>
<dbReference type="InterPro" id="IPR000870">
    <property type="entry name" value="Homoserine_kinase"/>
</dbReference>
<comment type="function">
    <text evidence="12 13">Catalyzes the ATP-dependent phosphorylation of L-homoserine to L-homoserine phosphate.</text>
</comment>
<proteinExistence type="inferred from homology"/>
<comment type="catalytic activity">
    <reaction evidence="11 13">
        <text>L-homoserine + ATP = O-phospho-L-homoserine + ADP + H(+)</text>
        <dbReference type="Rhea" id="RHEA:13985"/>
        <dbReference type="ChEBI" id="CHEBI:15378"/>
        <dbReference type="ChEBI" id="CHEBI:30616"/>
        <dbReference type="ChEBI" id="CHEBI:57476"/>
        <dbReference type="ChEBI" id="CHEBI:57590"/>
        <dbReference type="ChEBI" id="CHEBI:456216"/>
        <dbReference type="EC" id="2.7.1.39"/>
    </reaction>
</comment>
<dbReference type="EMBL" id="JAVREH010000001">
    <property type="protein sequence ID" value="MDT0259777.1"/>
    <property type="molecule type" value="Genomic_DNA"/>
</dbReference>
<name>A0ABU2J455_9ACTN</name>
<dbReference type="HAMAP" id="MF_00384">
    <property type="entry name" value="Homoser_kinase"/>
    <property type="match status" value="1"/>
</dbReference>
<dbReference type="SUPFAM" id="SSF54211">
    <property type="entry name" value="Ribosomal protein S5 domain 2-like"/>
    <property type="match status" value="1"/>
</dbReference>
<evidence type="ECO:0000259" key="15">
    <source>
        <dbReference type="Pfam" id="PF00288"/>
    </source>
</evidence>
<keyword evidence="18" id="KW-1185">Reference proteome</keyword>
<evidence type="ECO:0000313" key="17">
    <source>
        <dbReference type="EMBL" id="MDT0259777.1"/>
    </source>
</evidence>
<evidence type="ECO:0000256" key="12">
    <source>
        <dbReference type="ARBA" id="ARBA00049954"/>
    </source>
</evidence>
<evidence type="ECO:0000256" key="11">
    <source>
        <dbReference type="ARBA" id="ARBA00049375"/>
    </source>
</evidence>
<gene>
    <name evidence="13 17" type="primary">thrB</name>
    <name evidence="17" type="ORF">RM423_00045</name>
</gene>
<evidence type="ECO:0000313" key="18">
    <source>
        <dbReference type="Proteomes" id="UP001183176"/>
    </source>
</evidence>
<dbReference type="Gene3D" id="3.30.70.890">
    <property type="entry name" value="GHMP kinase, C-terminal domain"/>
    <property type="match status" value="1"/>
</dbReference>
<feature type="binding site" evidence="13">
    <location>
        <begin position="126"/>
        <end position="136"/>
    </location>
    <ligand>
        <name>ATP</name>
        <dbReference type="ChEBI" id="CHEBI:30616"/>
    </ligand>
</feature>
<dbReference type="InterPro" id="IPR006203">
    <property type="entry name" value="GHMP_knse_ATP-bd_CS"/>
</dbReference>
<dbReference type="InterPro" id="IPR036554">
    <property type="entry name" value="GHMP_kinase_C_sf"/>
</dbReference>
<keyword evidence="8 13" id="KW-0547">Nucleotide-binding</keyword>
<evidence type="ECO:0000256" key="1">
    <source>
        <dbReference type="ARBA" id="ARBA00005015"/>
    </source>
</evidence>
<keyword evidence="7 13" id="KW-0791">Threonine biosynthesis</keyword>
<keyword evidence="13" id="KW-0963">Cytoplasm</keyword>
<feature type="compositionally biased region" description="Gly residues" evidence="14">
    <location>
        <begin position="1"/>
        <end position="27"/>
    </location>
</feature>
<dbReference type="PRINTS" id="PR00958">
    <property type="entry name" value="HOMSERKINASE"/>
</dbReference>
<comment type="similarity">
    <text evidence="2 13">Belongs to the GHMP kinase family. Homoserine kinase subfamily.</text>
</comment>
<evidence type="ECO:0000256" key="2">
    <source>
        <dbReference type="ARBA" id="ARBA00007370"/>
    </source>
</evidence>
<feature type="domain" description="GHMP kinase C-terminal" evidence="16">
    <location>
        <begin position="259"/>
        <end position="309"/>
    </location>
</feature>
<feature type="region of interest" description="Disordered" evidence="14">
    <location>
        <begin position="1"/>
        <end position="28"/>
    </location>
</feature>
<evidence type="ECO:0000256" key="9">
    <source>
        <dbReference type="ARBA" id="ARBA00022777"/>
    </source>
</evidence>
<evidence type="ECO:0000256" key="3">
    <source>
        <dbReference type="ARBA" id="ARBA00012078"/>
    </source>
</evidence>
<evidence type="ECO:0000256" key="6">
    <source>
        <dbReference type="ARBA" id="ARBA00022679"/>
    </source>
</evidence>
<dbReference type="GO" id="GO:0004413">
    <property type="term" value="F:homoserine kinase activity"/>
    <property type="evidence" value="ECO:0007669"/>
    <property type="project" value="UniProtKB-EC"/>
</dbReference>
<comment type="caution">
    <text evidence="17">The sequence shown here is derived from an EMBL/GenBank/DDBJ whole genome shotgun (WGS) entry which is preliminary data.</text>
</comment>
<feature type="domain" description="GHMP kinase N-terminal" evidence="15">
    <location>
        <begin position="98"/>
        <end position="182"/>
    </location>
</feature>
<evidence type="ECO:0000256" key="10">
    <source>
        <dbReference type="ARBA" id="ARBA00022840"/>
    </source>
</evidence>
<evidence type="ECO:0000256" key="4">
    <source>
        <dbReference type="ARBA" id="ARBA00017858"/>
    </source>
</evidence>
<dbReference type="PANTHER" id="PTHR20861:SF1">
    <property type="entry name" value="HOMOSERINE KINASE"/>
    <property type="match status" value="1"/>
</dbReference>
<accession>A0ABU2J455</accession>
<evidence type="ECO:0000259" key="16">
    <source>
        <dbReference type="Pfam" id="PF08544"/>
    </source>
</evidence>
<comment type="subcellular location">
    <subcellularLocation>
        <location evidence="13">Cytoplasm</location>
    </subcellularLocation>
</comment>
<evidence type="ECO:0000256" key="14">
    <source>
        <dbReference type="SAM" id="MobiDB-lite"/>
    </source>
</evidence>
<dbReference type="InterPro" id="IPR013750">
    <property type="entry name" value="GHMP_kinase_C_dom"/>
</dbReference>
<dbReference type="Gene3D" id="3.30.230.10">
    <property type="match status" value="1"/>
</dbReference>
<dbReference type="NCBIfam" id="TIGR00191">
    <property type="entry name" value="thrB"/>
    <property type="match status" value="1"/>
</dbReference>
<dbReference type="Pfam" id="PF00288">
    <property type="entry name" value="GHMP_kinases_N"/>
    <property type="match status" value="1"/>
</dbReference>
<dbReference type="InterPro" id="IPR014721">
    <property type="entry name" value="Ribsml_uS5_D2-typ_fold_subgr"/>
</dbReference>
<dbReference type="InterPro" id="IPR020568">
    <property type="entry name" value="Ribosomal_Su5_D2-typ_SF"/>
</dbReference>
<keyword evidence="5 13" id="KW-0028">Amino-acid biosynthesis</keyword>
<organism evidence="17 18">
    <name type="scientific">Jatrophihabitans lederbergiae</name>
    <dbReference type="NCBI Taxonomy" id="3075547"/>
    <lineage>
        <taxon>Bacteria</taxon>
        <taxon>Bacillati</taxon>
        <taxon>Actinomycetota</taxon>
        <taxon>Actinomycetes</taxon>
        <taxon>Jatrophihabitantales</taxon>
        <taxon>Jatrophihabitantaceae</taxon>
        <taxon>Jatrophihabitans</taxon>
    </lineage>
</organism>
<dbReference type="InterPro" id="IPR006204">
    <property type="entry name" value="GHMP_kinase_N_dom"/>
</dbReference>
<dbReference type="EC" id="2.7.1.39" evidence="3 13"/>
<dbReference type="PANTHER" id="PTHR20861">
    <property type="entry name" value="HOMOSERINE/4-DIPHOSPHOCYTIDYL-2-C-METHYL-D-ERYTHRITOL KINASE"/>
    <property type="match status" value="1"/>
</dbReference>
<dbReference type="RefSeq" id="WP_311420937.1">
    <property type="nucleotide sequence ID" value="NZ_JAVREH010000001.1"/>
</dbReference>
<dbReference type="SUPFAM" id="SSF55060">
    <property type="entry name" value="GHMP Kinase, C-terminal domain"/>
    <property type="match status" value="1"/>
</dbReference>
<evidence type="ECO:0000256" key="7">
    <source>
        <dbReference type="ARBA" id="ARBA00022697"/>
    </source>
</evidence>
<sequence>MADGPAAGGPATGGPATGGPATGGPATGGPAKVGVSFVDVPVRVTAPATSANLGPGYDSFGLALARHDVVTARVRNSGLRISVTGAGSGSVALDEGHLVVRAMRAAFDLLGGQPAGLELGCDNRIPHGRGLGSSAAAIVTGIELARGLVRDGRSLLDDGAALDLASRLEGHPDNVAACLLGGLSLAWAEEQHSSAARVAVQGVRPVLFIPTEQSATHAARAALPASVPHADAAFNASRAALLVVALTGRPDLLWTATQDRLHQDYRAAGMPDSAALVKVLRKAGIAAVISGAGSSVLALAQSADQATAATALSPTGWECAEPAIADGARTETLEGGEYDTPAPVLLP</sequence>
<protein>
    <recommendedName>
        <fullName evidence="4 13">Homoserine kinase</fullName>
        <shortName evidence="13">HK</shortName>
        <shortName evidence="13">HSK</shortName>
        <ecNumber evidence="3 13">2.7.1.39</ecNumber>
    </recommendedName>
</protein>
<keyword evidence="6 13" id="KW-0808">Transferase</keyword>
<evidence type="ECO:0000256" key="5">
    <source>
        <dbReference type="ARBA" id="ARBA00022605"/>
    </source>
</evidence>
<evidence type="ECO:0000256" key="8">
    <source>
        <dbReference type="ARBA" id="ARBA00022741"/>
    </source>
</evidence>
<comment type="pathway">
    <text evidence="1 13">Amino-acid biosynthesis; L-threonine biosynthesis; L-threonine from L-aspartate: step 4/5.</text>
</comment>
<dbReference type="Pfam" id="PF08544">
    <property type="entry name" value="GHMP_kinases_C"/>
    <property type="match status" value="1"/>
</dbReference>
<keyword evidence="9 13" id="KW-0418">Kinase</keyword>
<reference evidence="18" key="1">
    <citation type="submission" date="2023-07" db="EMBL/GenBank/DDBJ databases">
        <title>30 novel species of actinomycetes from the DSMZ collection.</title>
        <authorList>
            <person name="Nouioui I."/>
        </authorList>
    </citation>
    <scope>NUCLEOTIDE SEQUENCE [LARGE SCALE GENOMIC DNA]</scope>
    <source>
        <strain evidence="18">DSM 44399</strain>
    </source>
</reference>